<accession>A0AAY5KPV5</accession>
<dbReference type="AlphaFoldDB" id="A0AAY5KPV5"/>
<feature type="chain" id="PRO_5044211854" description="SHSP domain-containing protein" evidence="3">
    <location>
        <begin position="20"/>
        <end position="145"/>
    </location>
</feature>
<dbReference type="PROSITE" id="PS01031">
    <property type="entry name" value="SHSP"/>
    <property type="match status" value="1"/>
</dbReference>
<reference evidence="5 6" key="1">
    <citation type="submission" date="2020-02" db="EMBL/GenBank/DDBJ databases">
        <title>Esox lucius (northern pike) genome, fEsoLuc1, primary haplotype.</title>
        <authorList>
            <person name="Myers G."/>
            <person name="Karagic N."/>
            <person name="Meyer A."/>
            <person name="Pippel M."/>
            <person name="Reichard M."/>
            <person name="Winkler S."/>
            <person name="Tracey A."/>
            <person name="Sims Y."/>
            <person name="Howe K."/>
            <person name="Rhie A."/>
            <person name="Formenti G."/>
            <person name="Durbin R."/>
            <person name="Fedrigo O."/>
            <person name="Jarvis E.D."/>
        </authorList>
    </citation>
    <scope>NUCLEOTIDE SEQUENCE [LARGE SCALE GENOMIC DNA]</scope>
</reference>
<reference evidence="5" key="2">
    <citation type="submission" date="2025-08" db="UniProtKB">
        <authorList>
            <consortium name="Ensembl"/>
        </authorList>
    </citation>
    <scope>IDENTIFICATION</scope>
</reference>
<dbReference type="Gene3D" id="2.60.40.790">
    <property type="match status" value="1"/>
</dbReference>
<dbReference type="InterPro" id="IPR008978">
    <property type="entry name" value="HSP20-like_chaperone"/>
</dbReference>
<feature type="domain" description="SHSP" evidence="4">
    <location>
        <begin position="41"/>
        <end position="145"/>
    </location>
</feature>
<dbReference type="Proteomes" id="UP000265140">
    <property type="component" value="Chromosome 1"/>
</dbReference>
<dbReference type="Pfam" id="PF00011">
    <property type="entry name" value="HSP20"/>
    <property type="match status" value="1"/>
</dbReference>
<evidence type="ECO:0000256" key="3">
    <source>
        <dbReference type="SAM" id="SignalP"/>
    </source>
</evidence>
<sequence length="145" mass="15498">IFLCHLQWVMQMFSHGVGASNQTASGLECSKLTSLWRLTGGTVTGRPASMGVVKSLGDSYSMSADVSHFEAHDVVVMAYNHHIVIHAEKVLENGSVSDTFTHKTLLPEDMDPLSVSATLTPMGMLVVSVRRTQALGGLEPSATPS</sequence>
<dbReference type="PANTHER" id="PTHR46907">
    <property type="entry name" value="HEAT SHOCK PROTEIN BETA-7-RELATED"/>
    <property type="match status" value="1"/>
</dbReference>
<reference evidence="5" key="3">
    <citation type="submission" date="2025-09" db="UniProtKB">
        <authorList>
            <consortium name="Ensembl"/>
        </authorList>
    </citation>
    <scope>IDENTIFICATION</scope>
</reference>
<dbReference type="PANTHER" id="PTHR46907:SF1">
    <property type="entry name" value="HEAT SHOCK PROTEIN FAMILY B (SMALL) MEMBER 7"/>
    <property type="match status" value="1"/>
</dbReference>
<evidence type="ECO:0000313" key="5">
    <source>
        <dbReference type="Ensembl" id="ENSELUP00000090320.1"/>
    </source>
</evidence>
<dbReference type="GeneTree" id="ENSGT00940000167797"/>
<name>A0AAY5KPV5_ESOLU</name>
<evidence type="ECO:0000259" key="4">
    <source>
        <dbReference type="PROSITE" id="PS01031"/>
    </source>
</evidence>
<organism evidence="5 6">
    <name type="scientific">Esox lucius</name>
    <name type="common">Northern pike</name>
    <dbReference type="NCBI Taxonomy" id="8010"/>
    <lineage>
        <taxon>Eukaryota</taxon>
        <taxon>Metazoa</taxon>
        <taxon>Chordata</taxon>
        <taxon>Craniata</taxon>
        <taxon>Vertebrata</taxon>
        <taxon>Euteleostomi</taxon>
        <taxon>Actinopterygii</taxon>
        <taxon>Neopterygii</taxon>
        <taxon>Teleostei</taxon>
        <taxon>Protacanthopterygii</taxon>
        <taxon>Esociformes</taxon>
        <taxon>Esocidae</taxon>
        <taxon>Esox</taxon>
    </lineage>
</organism>
<dbReference type="SUPFAM" id="SSF49764">
    <property type="entry name" value="HSP20-like chaperones"/>
    <property type="match status" value="1"/>
</dbReference>
<keyword evidence="3" id="KW-0732">Signal</keyword>
<keyword evidence="6" id="KW-1185">Reference proteome</keyword>
<proteinExistence type="inferred from homology"/>
<protein>
    <recommendedName>
        <fullName evidence="4">SHSP domain-containing protein</fullName>
    </recommendedName>
</protein>
<feature type="signal peptide" evidence="3">
    <location>
        <begin position="1"/>
        <end position="19"/>
    </location>
</feature>
<evidence type="ECO:0000313" key="6">
    <source>
        <dbReference type="Proteomes" id="UP000265140"/>
    </source>
</evidence>
<dbReference type="InterPro" id="IPR002068">
    <property type="entry name" value="A-crystallin/Hsp20_dom"/>
</dbReference>
<comment type="similarity">
    <text evidence="1 2">Belongs to the small heat shock protein (HSP20) family.</text>
</comment>
<evidence type="ECO:0000256" key="1">
    <source>
        <dbReference type="PROSITE-ProRule" id="PRU00285"/>
    </source>
</evidence>
<dbReference type="Ensembl" id="ENSELUT00000101816.1">
    <property type="protein sequence ID" value="ENSELUP00000090320.1"/>
    <property type="gene ID" value="ENSELUG00000000555.3"/>
</dbReference>
<evidence type="ECO:0000256" key="2">
    <source>
        <dbReference type="RuleBase" id="RU003616"/>
    </source>
</evidence>